<dbReference type="GO" id="GO:0046872">
    <property type="term" value="F:metal ion binding"/>
    <property type="evidence" value="ECO:0007669"/>
    <property type="project" value="UniProtKB-KW"/>
</dbReference>
<feature type="binding site" evidence="7">
    <location>
        <position position="214"/>
    </location>
    <ligand>
        <name>Mg(2+)</name>
        <dbReference type="ChEBI" id="CHEBI:18420"/>
    </ligand>
</feature>
<keyword evidence="6 8" id="KW-0472">Membrane</keyword>
<dbReference type="GO" id="GO:0044038">
    <property type="term" value="P:cell wall macromolecule biosynthetic process"/>
    <property type="evidence" value="ECO:0007669"/>
    <property type="project" value="TreeGrafter"/>
</dbReference>
<dbReference type="GO" id="GO:0005886">
    <property type="term" value="C:plasma membrane"/>
    <property type="evidence" value="ECO:0007669"/>
    <property type="project" value="UniProtKB-SubCell"/>
</dbReference>
<feature type="transmembrane region" description="Helical" evidence="8">
    <location>
        <begin position="215"/>
        <end position="233"/>
    </location>
</feature>
<dbReference type="InterPro" id="IPR000715">
    <property type="entry name" value="Glycosyl_transferase_4"/>
</dbReference>
<dbReference type="AlphaFoldDB" id="A0A073KFP4"/>
<feature type="binding site" evidence="7">
    <location>
        <position position="150"/>
    </location>
    <ligand>
        <name>Mg(2+)</name>
        <dbReference type="ChEBI" id="CHEBI:18420"/>
    </ligand>
</feature>
<keyword evidence="2" id="KW-1003">Cell membrane</keyword>
<evidence type="ECO:0000256" key="5">
    <source>
        <dbReference type="ARBA" id="ARBA00022989"/>
    </source>
</evidence>
<dbReference type="EMBL" id="JOTM01000002">
    <property type="protein sequence ID" value="KEK25395.1"/>
    <property type="molecule type" value="Genomic_DNA"/>
</dbReference>
<accession>A0A073KFP4</accession>
<keyword evidence="10" id="KW-1185">Reference proteome</keyword>
<feature type="transmembrane region" description="Helical" evidence="8">
    <location>
        <begin position="130"/>
        <end position="150"/>
    </location>
</feature>
<sequence>MDSQVIYAVLASFITVLIVTPLVIKLAFKIGATDKPNARKVHQKIMPRLGGLAIFIGVAVGFVVSGLYEQRMLSISLGAVIIVIIGILDDMYELSAKVKFGGQLLVAALIVKSGLLVQVLYIPILGDTELGILAYPISVFWIVGITNAINLIDGLDGLSAGISSIVLATLAYMAFTSPIGTGTAIILPLALIALASTIGFLFYNFHPAKIFMGDTGALFLGYCISVISLLGLYKSVTLFSFLVPIIILGVPIFDTTFAIIRRIVNKKPISAPDKSHLHHRLLAMGFSHRKTVLIIYAFGIFFSVNAIIFTSATLWASIILLFALIFFTEIVAEIIGLVHERYKPILSFYKKVKKREE</sequence>
<keyword evidence="3 9" id="KW-0808">Transferase</keyword>
<reference evidence="9 10" key="1">
    <citation type="submission" date="2014-06" db="EMBL/GenBank/DDBJ databases">
        <title>Draft genome sequence of Bacillus gaemokensis JCM 15801 (MCCC 1A00707).</title>
        <authorList>
            <person name="Lai Q."/>
            <person name="Liu Y."/>
            <person name="Shao Z."/>
        </authorList>
    </citation>
    <scope>NUCLEOTIDE SEQUENCE [LARGE SCALE GENOMIC DNA]</scope>
    <source>
        <strain evidence="9 10">JCM 15801</strain>
    </source>
</reference>
<comment type="caution">
    <text evidence="9">The sequence shown here is derived from an EMBL/GenBank/DDBJ whole genome shotgun (WGS) entry which is preliminary data.</text>
</comment>
<dbReference type="GO" id="GO:0016780">
    <property type="term" value="F:phosphotransferase activity, for other substituted phosphate groups"/>
    <property type="evidence" value="ECO:0007669"/>
    <property type="project" value="InterPro"/>
</dbReference>
<dbReference type="PANTHER" id="PTHR22926:SF3">
    <property type="entry name" value="UNDECAPRENYL-PHOSPHATE ALPHA-N-ACETYLGLUCOSAMINYL 1-PHOSPHATE TRANSFERASE"/>
    <property type="match status" value="1"/>
</dbReference>
<evidence type="ECO:0000256" key="6">
    <source>
        <dbReference type="ARBA" id="ARBA00023136"/>
    </source>
</evidence>
<feature type="transmembrane region" description="Helical" evidence="8">
    <location>
        <begin position="239"/>
        <end position="260"/>
    </location>
</feature>
<dbReference type="STRING" id="574375.AZF08_07060"/>
<dbReference type="GO" id="GO:0071555">
    <property type="term" value="P:cell wall organization"/>
    <property type="evidence" value="ECO:0007669"/>
    <property type="project" value="TreeGrafter"/>
</dbReference>
<organism evidence="9 10">
    <name type="scientific">Bacillus gaemokensis</name>
    <dbReference type="NCBI Taxonomy" id="574375"/>
    <lineage>
        <taxon>Bacteria</taxon>
        <taxon>Bacillati</taxon>
        <taxon>Bacillota</taxon>
        <taxon>Bacilli</taxon>
        <taxon>Bacillales</taxon>
        <taxon>Bacillaceae</taxon>
        <taxon>Bacillus</taxon>
        <taxon>Bacillus cereus group</taxon>
    </lineage>
</organism>
<protein>
    <submittedName>
        <fullName evidence="9">Glycosyl transferase</fullName>
    </submittedName>
</protein>
<dbReference type="Proteomes" id="UP000027778">
    <property type="component" value="Unassembled WGS sequence"/>
</dbReference>
<feature type="transmembrane region" description="Helical" evidence="8">
    <location>
        <begin position="104"/>
        <end position="124"/>
    </location>
</feature>
<dbReference type="OrthoDB" id="9783652at2"/>
<feature type="transmembrane region" description="Helical" evidence="8">
    <location>
        <begin position="291"/>
        <end position="309"/>
    </location>
</feature>
<dbReference type="PANTHER" id="PTHR22926">
    <property type="entry name" value="PHOSPHO-N-ACETYLMURAMOYL-PENTAPEPTIDE-TRANSFERASE"/>
    <property type="match status" value="1"/>
</dbReference>
<dbReference type="Pfam" id="PF00953">
    <property type="entry name" value="Glycos_transf_4"/>
    <property type="match status" value="1"/>
</dbReference>
<feature type="transmembrane region" description="Helical" evidence="8">
    <location>
        <begin position="315"/>
        <end position="338"/>
    </location>
</feature>
<dbReference type="CDD" id="cd06853">
    <property type="entry name" value="GT_WecA_like"/>
    <property type="match status" value="1"/>
</dbReference>
<evidence type="ECO:0000313" key="10">
    <source>
        <dbReference type="Proteomes" id="UP000027778"/>
    </source>
</evidence>
<keyword evidence="4 8" id="KW-0812">Transmembrane</keyword>
<evidence type="ECO:0000256" key="7">
    <source>
        <dbReference type="PIRSR" id="PIRSR600715-1"/>
    </source>
</evidence>
<keyword evidence="7" id="KW-0460">Magnesium</keyword>
<evidence type="ECO:0000256" key="3">
    <source>
        <dbReference type="ARBA" id="ARBA00022679"/>
    </source>
</evidence>
<evidence type="ECO:0000256" key="8">
    <source>
        <dbReference type="SAM" id="Phobius"/>
    </source>
</evidence>
<dbReference type="InterPro" id="IPR018480">
    <property type="entry name" value="PNAcMuramoyl-5peptid_Trfase_CS"/>
</dbReference>
<feature type="transmembrane region" description="Helical" evidence="8">
    <location>
        <begin position="6"/>
        <end position="28"/>
    </location>
</feature>
<dbReference type="PROSITE" id="PS01348">
    <property type="entry name" value="MRAY_2"/>
    <property type="match status" value="1"/>
</dbReference>
<evidence type="ECO:0000256" key="1">
    <source>
        <dbReference type="ARBA" id="ARBA00004651"/>
    </source>
</evidence>
<dbReference type="RefSeq" id="WP_033673247.1">
    <property type="nucleotide sequence ID" value="NZ_JOTM01000002.1"/>
</dbReference>
<proteinExistence type="predicted"/>
<comment type="subcellular location">
    <subcellularLocation>
        <location evidence="1">Cell membrane</location>
        <topology evidence="1">Multi-pass membrane protein</topology>
    </subcellularLocation>
</comment>
<feature type="transmembrane region" description="Helical" evidence="8">
    <location>
        <begin position="49"/>
        <end position="68"/>
    </location>
</feature>
<keyword evidence="7" id="KW-0479">Metal-binding</keyword>
<dbReference type="GO" id="GO:0009103">
    <property type="term" value="P:lipopolysaccharide biosynthetic process"/>
    <property type="evidence" value="ECO:0007669"/>
    <property type="project" value="TreeGrafter"/>
</dbReference>
<feature type="transmembrane region" description="Helical" evidence="8">
    <location>
        <begin position="181"/>
        <end position="203"/>
    </location>
</feature>
<feature type="transmembrane region" description="Helical" evidence="8">
    <location>
        <begin position="157"/>
        <end position="175"/>
    </location>
</feature>
<dbReference type="eggNOG" id="COG0472">
    <property type="taxonomic scope" value="Bacteria"/>
</dbReference>
<evidence type="ECO:0000313" key="9">
    <source>
        <dbReference type="EMBL" id="KEK25395.1"/>
    </source>
</evidence>
<comment type="cofactor">
    <cofactor evidence="7">
        <name>Mg(2+)</name>
        <dbReference type="ChEBI" id="CHEBI:18420"/>
    </cofactor>
</comment>
<keyword evidence="5 8" id="KW-1133">Transmembrane helix</keyword>
<gene>
    <name evidence="9" type="ORF">BAGA_12295</name>
</gene>
<feature type="transmembrane region" description="Helical" evidence="8">
    <location>
        <begin position="74"/>
        <end position="92"/>
    </location>
</feature>
<evidence type="ECO:0000256" key="4">
    <source>
        <dbReference type="ARBA" id="ARBA00022692"/>
    </source>
</evidence>
<name>A0A073KFP4_9BACI</name>
<evidence type="ECO:0000256" key="2">
    <source>
        <dbReference type="ARBA" id="ARBA00022475"/>
    </source>
</evidence>